<name>A0AAY4BA87_9TELE</name>
<accession>A0AAY4BA87</accession>
<dbReference type="RefSeq" id="XP_028830265.1">
    <property type="nucleotide sequence ID" value="XM_028974432.1"/>
</dbReference>
<dbReference type="Pfam" id="PF00011">
    <property type="entry name" value="HSP20"/>
    <property type="match status" value="1"/>
</dbReference>
<dbReference type="Proteomes" id="UP000694580">
    <property type="component" value="Chromosome 3"/>
</dbReference>
<evidence type="ECO:0000313" key="5">
    <source>
        <dbReference type="Ensembl" id="ENSDCDP00010016781.1"/>
    </source>
</evidence>
<dbReference type="PANTHER" id="PTHR45640">
    <property type="entry name" value="HEAT SHOCK PROTEIN HSP-12.2-RELATED"/>
    <property type="match status" value="1"/>
</dbReference>
<dbReference type="PRINTS" id="PR00299">
    <property type="entry name" value="ACRYSTALLIN"/>
</dbReference>
<dbReference type="GO" id="GO:0043066">
    <property type="term" value="P:negative regulation of apoptotic process"/>
    <property type="evidence" value="ECO:0007669"/>
    <property type="project" value="TreeGrafter"/>
</dbReference>
<dbReference type="InterPro" id="IPR008978">
    <property type="entry name" value="HSP20-like_chaperone"/>
</dbReference>
<dbReference type="PANTHER" id="PTHR45640:SF7">
    <property type="entry name" value="HEAT SHOCK PROTEIN BETA-1"/>
    <property type="match status" value="1"/>
</dbReference>
<dbReference type="GO" id="GO:0009408">
    <property type="term" value="P:response to heat"/>
    <property type="evidence" value="ECO:0007669"/>
    <property type="project" value="TreeGrafter"/>
</dbReference>
<dbReference type="AlphaFoldDB" id="A0AAY4BA87"/>
<dbReference type="GeneID" id="114786873"/>
<evidence type="ECO:0000259" key="4">
    <source>
        <dbReference type="PROSITE" id="PS01031"/>
    </source>
</evidence>
<reference evidence="5" key="3">
    <citation type="submission" date="2025-09" db="UniProtKB">
        <authorList>
            <consortium name="Ensembl"/>
        </authorList>
    </citation>
    <scope>IDENTIFICATION</scope>
</reference>
<dbReference type="Gene3D" id="2.60.40.790">
    <property type="match status" value="1"/>
</dbReference>
<dbReference type="GO" id="GO:0005634">
    <property type="term" value="C:nucleus"/>
    <property type="evidence" value="ECO:0007669"/>
    <property type="project" value="TreeGrafter"/>
</dbReference>
<reference evidence="5 6" key="1">
    <citation type="submission" date="2020-06" db="EMBL/GenBank/DDBJ databases">
        <authorList>
            <consortium name="Wellcome Sanger Institute Data Sharing"/>
        </authorList>
    </citation>
    <scope>NUCLEOTIDE SEQUENCE [LARGE SCALE GENOMIC DNA]</scope>
</reference>
<keyword evidence="6" id="KW-1185">Reference proteome</keyword>
<organism evidence="5 6">
    <name type="scientific">Denticeps clupeoides</name>
    <name type="common">denticle herring</name>
    <dbReference type="NCBI Taxonomy" id="299321"/>
    <lineage>
        <taxon>Eukaryota</taxon>
        <taxon>Metazoa</taxon>
        <taxon>Chordata</taxon>
        <taxon>Craniata</taxon>
        <taxon>Vertebrata</taxon>
        <taxon>Euteleostomi</taxon>
        <taxon>Actinopterygii</taxon>
        <taxon>Neopterygii</taxon>
        <taxon>Teleostei</taxon>
        <taxon>Clupei</taxon>
        <taxon>Clupeiformes</taxon>
        <taxon>Denticipitoidei</taxon>
        <taxon>Denticipitidae</taxon>
        <taxon>Denticeps</taxon>
    </lineage>
</organism>
<dbReference type="InterPro" id="IPR002068">
    <property type="entry name" value="A-crystallin/Hsp20_dom"/>
</dbReference>
<dbReference type="GO" id="GO:0051082">
    <property type="term" value="F:unfolded protein binding"/>
    <property type="evidence" value="ECO:0007669"/>
    <property type="project" value="TreeGrafter"/>
</dbReference>
<dbReference type="GeneTree" id="ENSGT00940000155882"/>
<feature type="region of interest" description="Disordered" evidence="3">
    <location>
        <begin position="1"/>
        <end position="37"/>
    </location>
</feature>
<feature type="domain" description="SHSP" evidence="4">
    <location>
        <begin position="83"/>
        <end position="192"/>
    </location>
</feature>
<dbReference type="InterPro" id="IPR001436">
    <property type="entry name" value="Alpha-crystallin/sHSP_animal"/>
</dbReference>
<comment type="similarity">
    <text evidence="1 2">Belongs to the small heat shock protein (HSP20) family.</text>
</comment>
<dbReference type="SUPFAM" id="SSF49764">
    <property type="entry name" value="HSP20-like chaperones"/>
    <property type="match status" value="1"/>
</dbReference>
<evidence type="ECO:0000256" key="3">
    <source>
        <dbReference type="SAM" id="MobiDB-lite"/>
    </source>
</evidence>
<dbReference type="GO" id="GO:0042026">
    <property type="term" value="P:protein refolding"/>
    <property type="evidence" value="ECO:0007669"/>
    <property type="project" value="TreeGrafter"/>
</dbReference>
<evidence type="ECO:0000313" key="6">
    <source>
        <dbReference type="Proteomes" id="UP000694580"/>
    </source>
</evidence>
<reference evidence="5" key="2">
    <citation type="submission" date="2025-08" db="UniProtKB">
        <authorList>
            <consortium name="Ensembl"/>
        </authorList>
    </citation>
    <scope>IDENTIFICATION</scope>
</reference>
<evidence type="ECO:0000256" key="1">
    <source>
        <dbReference type="PROSITE-ProRule" id="PRU00285"/>
    </source>
</evidence>
<proteinExistence type="inferred from homology"/>
<dbReference type="PROSITE" id="PS01031">
    <property type="entry name" value="SHSP"/>
    <property type="match status" value="1"/>
</dbReference>
<evidence type="ECO:0000256" key="2">
    <source>
        <dbReference type="RuleBase" id="RU003616"/>
    </source>
</evidence>
<gene>
    <name evidence="5" type="primary">LOC114786873</name>
</gene>
<sequence>MADHNKTAPRPLFQRGCDWDSLRHSSPPKRPIDQDIGLPSFVEPTDVTWIDWARRRLSAYSLPGYVLAPLCSPSTTQTAGAPSPRSHVSEGLREIRTGQGSWRISLDVSQFSPEDIAIKTKEGYLEIAGKHEERQDENGKVSRRFSRKYKLPPAVDRQHIRTSMSPDGILSVETLLPASASTLPAEVAIPVQMQTEQ</sequence>
<dbReference type="Ensembl" id="ENSDCDT00010017795.1">
    <property type="protein sequence ID" value="ENSDCDP00010016781.1"/>
    <property type="gene ID" value="ENSDCDG00010007697.1"/>
</dbReference>
<protein>
    <recommendedName>
        <fullName evidence="4">SHSP domain-containing protein</fullName>
    </recommendedName>
</protein>
<dbReference type="GO" id="GO:0005737">
    <property type="term" value="C:cytoplasm"/>
    <property type="evidence" value="ECO:0007669"/>
    <property type="project" value="TreeGrafter"/>
</dbReference>